<dbReference type="PANTHER" id="PTHR43744">
    <property type="entry name" value="ABC TRANSPORTER PERMEASE PROTEIN MG189-RELATED-RELATED"/>
    <property type="match status" value="1"/>
</dbReference>
<keyword evidence="6 7" id="KW-0472">Membrane</keyword>
<evidence type="ECO:0000256" key="5">
    <source>
        <dbReference type="ARBA" id="ARBA00022989"/>
    </source>
</evidence>
<dbReference type="SUPFAM" id="SSF161098">
    <property type="entry name" value="MetI-like"/>
    <property type="match status" value="1"/>
</dbReference>
<protein>
    <submittedName>
        <fullName evidence="9">Carbohydrate ABC transporter permease</fullName>
    </submittedName>
</protein>
<keyword evidence="3" id="KW-1003">Cell membrane</keyword>
<comment type="similarity">
    <text evidence="7">Belongs to the binding-protein-dependent transport system permease family.</text>
</comment>
<dbReference type="Gene3D" id="1.10.3720.10">
    <property type="entry name" value="MetI-like"/>
    <property type="match status" value="1"/>
</dbReference>
<dbReference type="AlphaFoldDB" id="A0A523UP50"/>
<evidence type="ECO:0000256" key="6">
    <source>
        <dbReference type="ARBA" id="ARBA00023136"/>
    </source>
</evidence>
<keyword evidence="2 7" id="KW-0813">Transport</keyword>
<comment type="caution">
    <text evidence="9">The sequence shown here is derived from an EMBL/GenBank/DDBJ whole genome shotgun (WGS) entry which is preliminary data.</text>
</comment>
<feature type="transmembrane region" description="Helical" evidence="7">
    <location>
        <begin position="101"/>
        <end position="120"/>
    </location>
</feature>
<sequence>MRFNKYFLYALLIIFNLVWILPIWPTILVACKTNIDFTRQAFWQLPTRMAFWENAVEAWTTAQLGIYFINSLLYGLAGSLGAILFSSLAGFALARLRLKGSYWWFLLIWSGTIFPFQMYIIPLFKFYNMWGLYDTRIGMILFYMAICIPFCVFIFRNYFITISFPIQEAATLDGCSSFGIYWRIFMPQAKPAIAVLILFQFTWIWNDLLFGMILTRSPLTRPIMVGLARLQGFRAGTGTNVPSLMAGAVLGSLPTILLFVGLLRYFIEGLRLSGAGE</sequence>
<keyword evidence="4 7" id="KW-0812">Transmembrane</keyword>
<evidence type="ECO:0000256" key="1">
    <source>
        <dbReference type="ARBA" id="ARBA00004651"/>
    </source>
</evidence>
<feature type="transmembrane region" description="Helical" evidence="7">
    <location>
        <begin position="6"/>
        <end position="30"/>
    </location>
</feature>
<evidence type="ECO:0000256" key="4">
    <source>
        <dbReference type="ARBA" id="ARBA00022692"/>
    </source>
</evidence>
<dbReference type="Pfam" id="PF00528">
    <property type="entry name" value="BPD_transp_1"/>
    <property type="match status" value="1"/>
</dbReference>
<dbReference type="CDD" id="cd06261">
    <property type="entry name" value="TM_PBP2"/>
    <property type="match status" value="1"/>
</dbReference>
<evidence type="ECO:0000256" key="7">
    <source>
        <dbReference type="RuleBase" id="RU363032"/>
    </source>
</evidence>
<accession>A0A523UP50</accession>
<comment type="subcellular location">
    <subcellularLocation>
        <location evidence="1 7">Cell membrane</location>
        <topology evidence="1 7">Multi-pass membrane protein</topology>
    </subcellularLocation>
</comment>
<feature type="transmembrane region" description="Helical" evidence="7">
    <location>
        <begin position="192"/>
        <end position="214"/>
    </location>
</feature>
<feature type="transmembrane region" description="Helical" evidence="7">
    <location>
        <begin position="75"/>
        <end position="94"/>
    </location>
</feature>
<feature type="transmembrane region" description="Helical" evidence="7">
    <location>
        <begin position="244"/>
        <end position="267"/>
    </location>
</feature>
<proteinExistence type="inferred from homology"/>
<dbReference type="GO" id="GO:0055085">
    <property type="term" value="P:transmembrane transport"/>
    <property type="evidence" value="ECO:0007669"/>
    <property type="project" value="InterPro"/>
</dbReference>
<feature type="domain" description="ABC transmembrane type-1" evidence="8">
    <location>
        <begin position="68"/>
        <end position="262"/>
    </location>
</feature>
<dbReference type="PROSITE" id="PS51257">
    <property type="entry name" value="PROKAR_LIPOPROTEIN"/>
    <property type="match status" value="1"/>
</dbReference>
<evidence type="ECO:0000259" key="8">
    <source>
        <dbReference type="PROSITE" id="PS50928"/>
    </source>
</evidence>
<dbReference type="Proteomes" id="UP000320679">
    <property type="component" value="Unassembled WGS sequence"/>
</dbReference>
<dbReference type="GO" id="GO:0005886">
    <property type="term" value="C:plasma membrane"/>
    <property type="evidence" value="ECO:0007669"/>
    <property type="project" value="UniProtKB-SubCell"/>
</dbReference>
<evidence type="ECO:0000313" key="9">
    <source>
        <dbReference type="EMBL" id="TET44189.1"/>
    </source>
</evidence>
<evidence type="ECO:0000313" key="10">
    <source>
        <dbReference type="Proteomes" id="UP000320679"/>
    </source>
</evidence>
<evidence type="ECO:0000256" key="2">
    <source>
        <dbReference type="ARBA" id="ARBA00022448"/>
    </source>
</evidence>
<dbReference type="PANTHER" id="PTHR43744:SF12">
    <property type="entry name" value="ABC TRANSPORTER PERMEASE PROTEIN MG189-RELATED"/>
    <property type="match status" value="1"/>
</dbReference>
<dbReference type="InterPro" id="IPR035906">
    <property type="entry name" value="MetI-like_sf"/>
</dbReference>
<name>A0A523UP50_UNCAE</name>
<gene>
    <name evidence="9" type="ORF">E3J59_05400</name>
</gene>
<evidence type="ECO:0000256" key="3">
    <source>
        <dbReference type="ARBA" id="ARBA00022475"/>
    </source>
</evidence>
<dbReference type="EMBL" id="SOJK01000229">
    <property type="protein sequence ID" value="TET44189.1"/>
    <property type="molecule type" value="Genomic_DNA"/>
</dbReference>
<dbReference type="PROSITE" id="PS50928">
    <property type="entry name" value="ABC_TM1"/>
    <property type="match status" value="1"/>
</dbReference>
<organism evidence="9 10">
    <name type="scientific">Aerophobetes bacterium</name>
    <dbReference type="NCBI Taxonomy" id="2030807"/>
    <lineage>
        <taxon>Bacteria</taxon>
        <taxon>Candidatus Aerophobota</taxon>
    </lineage>
</organism>
<reference evidence="9 10" key="1">
    <citation type="submission" date="2019-03" db="EMBL/GenBank/DDBJ databases">
        <title>Metabolic potential of uncultured bacteria and archaea associated with petroleum seepage in deep-sea sediments.</title>
        <authorList>
            <person name="Dong X."/>
            <person name="Hubert C."/>
        </authorList>
    </citation>
    <scope>NUCLEOTIDE SEQUENCE [LARGE SCALE GENOMIC DNA]</scope>
    <source>
        <strain evidence="9">E29_bin78</strain>
    </source>
</reference>
<keyword evidence="5 7" id="KW-1133">Transmembrane helix</keyword>
<dbReference type="InterPro" id="IPR000515">
    <property type="entry name" value="MetI-like"/>
</dbReference>
<feature type="transmembrane region" description="Helical" evidence="7">
    <location>
        <begin position="140"/>
        <end position="159"/>
    </location>
</feature>